<feature type="region of interest" description="Disordered" evidence="4">
    <location>
        <begin position="1"/>
        <end position="63"/>
    </location>
</feature>
<dbReference type="STRING" id="3775.A0A1Q3AYT1"/>
<comment type="similarity">
    <text evidence="1">Belongs to the ICR family.</text>
</comment>
<proteinExistence type="inferred from homology"/>
<evidence type="ECO:0000313" key="6">
    <source>
        <dbReference type="Proteomes" id="UP000187406"/>
    </source>
</evidence>
<feature type="region of interest" description="Disordered" evidence="4">
    <location>
        <begin position="90"/>
        <end position="220"/>
    </location>
</feature>
<feature type="compositionally biased region" description="Basic and acidic residues" evidence="4">
    <location>
        <begin position="170"/>
        <end position="185"/>
    </location>
</feature>
<comment type="caution">
    <text evidence="5">The sequence shown here is derived from an EMBL/GenBank/DDBJ whole genome shotgun (WGS) entry which is preliminary data.</text>
</comment>
<feature type="compositionally biased region" description="Basic and acidic residues" evidence="4">
    <location>
        <begin position="208"/>
        <end position="220"/>
    </location>
</feature>
<evidence type="ECO:0000256" key="2">
    <source>
        <dbReference type="ARBA" id="ARBA00023054"/>
    </source>
</evidence>
<dbReference type="Proteomes" id="UP000187406">
    <property type="component" value="Unassembled WGS sequence"/>
</dbReference>
<dbReference type="Gene3D" id="1.10.287.1490">
    <property type="match status" value="1"/>
</dbReference>
<feature type="compositionally biased region" description="Basic and acidic residues" evidence="4">
    <location>
        <begin position="131"/>
        <end position="155"/>
    </location>
</feature>
<evidence type="ECO:0000313" key="5">
    <source>
        <dbReference type="EMBL" id="GAV60880.1"/>
    </source>
</evidence>
<evidence type="ECO:0000256" key="1">
    <source>
        <dbReference type="ARBA" id="ARBA00009778"/>
    </source>
</evidence>
<evidence type="ECO:0008006" key="7">
    <source>
        <dbReference type="Google" id="ProtNLM"/>
    </source>
</evidence>
<keyword evidence="2 3" id="KW-0175">Coiled coil</keyword>
<sequence>MPRSRGPEMPQRQSPRGPHPLRTSSSDSDPLHNRPIARSPKVGERRSLRGGPQSDSLNQKKLGTRIAGLESQLEQAQTELKILKEQLASAEAAKKEAQEKLENKTEKQTVPDPTEFHGKHPPTEIQDSNESDFHGKHPPTEIQDSYKSDSNSRDEVPDDSQQETDVFEVPVEKAAIEPEIDRGQSTDEVEKETKAINISSVQPPEIMEPEKPSFHDLASKDDEINMVRAKLGEKEKELEVFGQENESLRNQLNDATSNILSAQAKEEEKTLMLSQVGQELEVSKANAAQLKEKLEAVEGAKSELEAEMKKLRVQTEQWRKAADAAATVLAGGVEMNGRIADRCCSMDKQFGGVFEPHSGYIGFVGSPVVAEGLDDGFGIGKRKGSGIKKFGDLWKKKGQK</sequence>
<evidence type="ECO:0000256" key="4">
    <source>
        <dbReference type="SAM" id="MobiDB-lite"/>
    </source>
</evidence>
<dbReference type="InterPro" id="IPR029688">
    <property type="entry name" value="ICR"/>
</dbReference>
<dbReference type="FunCoup" id="A0A1Q3AYT1">
    <property type="interactions" value="159"/>
</dbReference>
<dbReference type="AlphaFoldDB" id="A0A1Q3AYT1"/>
<dbReference type="PANTHER" id="PTHR34224">
    <property type="entry name" value="INTERACTOR OF CONSTITUTIVE ACTIVE ROPS 2, CHLOROPLASTIC-RELATED"/>
    <property type="match status" value="1"/>
</dbReference>
<feature type="coiled-coil region" evidence="3">
    <location>
        <begin position="231"/>
        <end position="321"/>
    </location>
</feature>
<keyword evidence="6" id="KW-1185">Reference proteome</keyword>
<dbReference type="OrthoDB" id="782896at2759"/>
<dbReference type="PANTHER" id="PTHR34224:SF2">
    <property type="entry name" value="INTERACTOR OF CONSTITUTIVE ACTIVE ROPS 4"/>
    <property type="match status" value="1"/>
</dbReference>
<name>A0A1Q3AYT1_CEPFO</name>
<evidence type="ECO:0000256" key="3">
    <source>
        <dbReference type="SAM" id="Coils"/>
    </source>
</evidence>
<protein>
    <recommendedName>
        <fullName evidence="7">Interactor of constitutive active ROPs</fullName>
    </recommendedName>
</protein>
<gene>
    <name evidence="5" type="ORF">CFOL_v3_04408</name>
</gene>
<reference evidence="6" key="1">
    <citation type="submission" date="2016-04" db="EMBL/GenBank/DDBJ databases">
        <title>Cephalotus genome sequencing.</title>
        <authorList>
            <person name="Fukushima K."/>
            <person name="Hasebe M."/>
            <person name="Fang X."/>
        </authorList>
    </citation>
    <scope>NUCLEOTIDE SEQUENCE [LARGE SCALE GENOMIC DNA]</scope>
    <source>
        <strain evidence="6">cv. St1</strain>
    </source>
</reference>
<dbReference type="InParanoid" id="A0A1Q3AYT1"/>
<dbReference type="EMBL" id="BDDD01000176">
    <property type="protein sequence ID" value="GAV60880.1"/>
    <property type="molecule type" value="Genomic_DNA"/>
</dbReference>
<accession>A0A1Q3AYT1</accession>
<organism evidence="5 6">
    <name type="scientific">Cephalotus follicularis</name>
    <name type="common">Albany pitcher plant</name>
    <dbReference type="NCBI Taxonomy" id="3775"/>
    <lineage>
        <taxon>Eukaryota</taxon>
        <taxon>Viridiplantae</taxon>
        <taxon>Streptophyta</taxon>
        <taxon>Embryophyta</taxon>
        <taxon>Tracheophyta</taxon>
        <taxon>Spermatophyta</taxon>
        <taxon>Magnoliopsida</taxon>
        <taxon>eudicotyledons</taxon>
        <taxon>Gunneridae</taxon>
        <taxon>Pentapetalae</taxon>
        <taxon>rosids</taxon>
        <taxon>fabids</taxon>
        <taxon>Oxalidales</taxon>
        <taxon>Cephalotaceae</taxon>
        <taxon>Cephalotus</taxon>
    </lineage>
</organism>
<feature type="compositionally biased region" description="Basic and acidic residues" evidence="4">
    <location>
        <begin position="92"/>
        <end position="122"/>
    </location>
</feature>
<feature type="compositionally biased region" description="Acidic residues" evidence="4">
    <location>
        <begin position="156"/>
        <end position="166"/>
    </location>
</feature>